<dbReference type="GO" id="GO:0009116">
    <property type="term" value="P:nucleoside metabolic process"/>
    <property type="evidence" value="ECO:0007669"/>
    <property type="project" value="InterPro"/>
</dbReference>
<reference evidence="3 4" key="1">
    <citation type="submission" date="2016-12" db="EMBL/GenBank/DDBJ databases">
        <title>The genomes of Aspergillus section Nigri reveals drivers in fungal speciation.</title>
        <authorList>
            <consortium name="DOE Joint Genome Institute"/>
            <person name="Vesth T.C."/>
            <person name="Nybo J."/>
            <person name="Theobald S."/>
            <person name="Brandl J."/>
            <person name="Frisvad J.C."/>
            <person name="Nielsen K.F."/>
            <person name="Lyhne E.K."/>
            <person name="Kogle M.E."/>
            <person name="Kuo A."/>
            <person name="Riley R."/>
            <person name="Clum A."/>
            <person name="Nolan M."/>
            <person name="Lipzen A."/>
            <person name="Salamov A."/>
            <person name="Henrissat B."/>
            <person name="Wiebenga A."/>
            <person name="De Vries R.P."/>
            <person name="Grigoriev I.V."/>
            <person name="Mortensen U.H."/>
            <person name="Andersen M.R."/>
            <person name="Baker S.E."/>
        </authorList>
    </citation>
    <scope>NUCLEOTIDE SEQUENCE [LARGE SCALE GENOMIC DNA]</scope>
    <source>
        <strain evidence="3 4">IBT 23096</strain>
    </source>
</reference>
<evidence type="ECO:0000256" key="1">
    <source>
        <dbReference type="ARBA" id="ARBA00022737"/>
    </source>
</evidence>
<dbReference type="Gene3D" id="3.40.50.300">
    <property type="entry name" value="P-loop containing nucleotide triphosphate hydrolases"/>
    <property type="match status" value="1"/>
</dbReference>
<feature type="domain" description="Nephrocystin 3-like N-terminal" evidence="2">
    <location>
        <begin position="358"/>
        <end position="542"/>
    </location>
</feature>
<dbReference type="VEuPathDB" id="FungiDB:P170DRAFT_452649"/>
<dbReference type="OrthoDB" id="1577640at2759"/>
<gene>
    <name evidence="3" type="ORF">P170DRAFT_452649</name>
</gene>
<dbReference type="EMBL" id="MSFO01000001">
    <property type="protein sequence ID" value="PLB55178.1"/>
    <property type="molecule type" value="Genomic_DNA"/>
</dbReference>
<dbReference type="Gene3D" id="3.40.50.1580">
    <property type="entry name" value="Nucleoside phosphorylase domain"/>
    <property type="match status" value="1"/>
</dbReference>
<evidence type="ECO:0000259" key="2">
    <source>
        <dbReference type="Pfam" id="PF24883"/>
    </source>
</evidence>
<dbReference type="AlphaFoldDB" id="A0A2I2GQL9"/>
<dbReference type="PANTHER" id="PTHR46082">
    <property type="entry name" value="ATP/GTP-BINDING PROTEIN-RELATED"/>
    <property type="match status" value="1"/>
</dbReference>
<name>A0A2I2GQL9_9EURO</name>
<dbReference type="GeneID" id="36558986"/>
<dbReference type="SUPFAM" id="SSF52540">
    <property type="entry name" value="P-loop containing nucleoside triphosphate hydrolases"/>
    <property type="match status" value="1"/>
</dbReference>
<protein>
    <submittedName>
        <fullName evidence="3">Purine and uridine phosphorylase</fullName>
    </submittedName>
</protein>
<dbReference type="InterPro" id="IPR056884">
    <property type="entry name" value="NPHP3-like_N"/>
</dbReference>
<dbReference type="InterPro" id="IPR027417">
    <property type="entry name" value="P-loop_NTPase"/>
</dbReference>
<accession>A0A2I2GQL9</accession>
<organism evidence="3 4">
    <name type="scientific">Aspergillus steynii IBT 23096</name>
    <dbReference type="NCBI Taxonomy" id="1392250"/>
    <lineage>
        <taxon>Eukaryota</taxon>
        <taxon>Fungi</taxon>
        <taxon>Dikarya</taxon>
        <taxon>Ascomycota</taxon>
        <taxon>Pezizomycotina</taxon>
        <taxon>Eurotiomycetes</taxon>
        <taxon>Eurotiomycetidae</taxon>
        <taxon>Eurotiales</taxon>
        <taxon>Aspergillaceae</taxon>
        <taxon>Aspergillus</taxon>
        <taxon>Aspergillus subgen. Circumdati</taxon>
    </lineage>
</organism>
<dbReference type="InterPro" id="IPR035994">
    <property type="entry name" value="Nucleoside_phosphorylase_sf"/>
</dbReference>
<evidence type="ECO:0000313" key="3">
    <source>
        <dbReference type="EMBL" id="PLB55178.1"/>
    </source>
</evidence>
<dbReference type="STRING" id="1392250.A0A2I2GQL9"/>
<dbReference type="Proteomes" id="UP000234275">
    <property type="component" value="Unassembled WGS sequence"/>
</dbReference>
<dbReference type="RefSeq" id="XP_024710480.1">
    <property type="nucleotide sequence ID" value="XM_024851287.1"/>
</dbReference>
<comment type="caution">
    <text evidence="3">The sequence shown here is derived from an EMBL/GenBank/DDBJ whole genome shotgun (WGS) entry which is preliminary data.</text>
</comment>
<sequence>MKQLYHEDYTVGWICALPLERAAAAAMLDETHETIAQPSSDNNAYTLGAIHGRNVVIASLAAGVYGISSATAVVMQMKATFPKIEYGLMVGIGGGAPGGSTDIRLGDIVVSRPTGSSPGIVQYDFGKIVGDGKFESTGFLNKPPSYLLNVIGKIESEYHMGVRRIPAILANALQSKPAMRSYFCRPEAPEDELFESEYEHINSGETCDHCDRGRLITRKARPFSEPYVHYGLIASANSLMKHGMTREKLRKEKNILCFEMEAAGLMDHLPCLVIRGICDYSDSHKNKTWQHYAAGTAAAYAKELLASVPLPVPMPYGTRADPGSRSSDEQECLRKLFQVDPYEHKSALKRRRGNRAHGTCEWIIDKVQFQTWLDVPDPEDQRKLEDDGNPNPSILWLHCAPGTGKSTLAITLADELPKRASFYLTGKTLMYFFCEAGSSDHRTASAVLRGLLYQLVQQHPRLLTQLTKKYKERDNLFGSFDSLWRILIELGQDSTTGDKFLIIDGLDELEDSSQEDLLRQIHQTFASFDEALSKIHFLIISRPYLNIREELEIFPNTGLSSFGESQEDIKKFIREQVSQLQVKKRYTKKTCDQVSEILNKKAEGTFVWVGLACKELMRVPQRDALATLSHLPTELYSLFRVIVEKDFQQAQSVDKLQRILEIVVVAEEAFSIHDLTLVCRFDENEELEERRAFIREDVNTCALLSIGENERVAFIHTTAREFLLDPRNADSFFVDEKAAHALLAHRLIEYIIHAPRRPYMVRNDSFHRYGTYYWVQHVRQAADLFRITHETKEFFDIESPAREFSMRCLRNLSNSLNRKPLEYSIFHIIAFWGLLSIGEYLLPEGSKYCD</sequence>
<evidence type="ECO:0000313" key="4">
    <source>
        <dbReference type="Proteomes" id="UP000234275"/>
    </source>
</evidence>
<dbReference type="GO" id="GO:0003824">
    <property type="term" value="F:catalytic activity"/>
    <property type="evidence" value="ECO:0007669"/>
    <property type="project" value="InterPro"/>
</dbReference>
<dbReference type="Pfam" id="PF24883">
    <property type="entry name" value="NPHP3_N"/>
    <property type="match status" value="1"/>
</dbReference>
<proteinExistence type="predicted"/>
<keyword evidence="1" id="KW-0677">Repeat</keyword>
<keyword evidence="4" id="KW-1185">Reference proteome</keyword>
<dbReference type="InterPro" id="IPR053137">
    <property type="entry name" value="NLR-like"/>
</dbReference>
<dbReference type="SUPFAM" id="SSF53167">
    <property type="entry name" value="Purine and uridine phosphorylases"/>
    <property type="match status" value="1"/>
</dbReference>
<feature type="non-terminal residue" evidence="3">
    <location>
        <position position="850"/>
    </location>
</feature>
<dbReference type="PANTHER" id="PTHR46082:SF11">
    <property type="entry name" value="AAA+ ATPASE DOMAIN-CONTAINING PROTEIN-RELATED"/>
    <property type="match status" value="1"/>
</dbReference>